<dbReference type="SUPFAM" id="SSF46548">
    <property type="entry name" value="alpha-helical ferredoxin"/>
    <property type="match status" value="1"/>
</dbReference>
<dbReference type="SUPFAM" id="SSF55103">
    <property type="entry name" value="FAD-linked oxidases, C-terminal domain"/>
    <property type="match status" value="1"/>
</dbReference>
<dbReference type="PROSITE" id="PS51387">
    <property type="entry name" value="FAD_PCMH"/>
    <property type="match status" value="1"/>
</dbReference>
<dbReference type="InterPro" id="IPR017896">
    <property type="entry name" value="4Fe4S_Fe-S-bd"/>
</dbReference>
<evidence type="ECO:0000256" key="5">
    <source>
        <dbReference type="ARBA" id="ARBA00022827"/>
    </source>
</evidence>
<dbReference type="Pfam" id="PF13183">
    <property type="entry name" value="Fer4_8"/>
    <property type="match status" value="1"/>
</dbReference>
<dbReference type="Gene3D" id="1.10.45.10">
    <property type="entry name" value="Vanillyl-alcohol Oxidase, Chain A, domain 4"/>
    <property type="match status" value="1"/>
</dbReference>
<evidence type="ECO:0000256" key="4">
    <source>
        <dbReference type="ARBA" id="ARBA00022723"/>
    </source>
</evidence>
<dbReference type="Proteomes" id="UP000595332">
    <property type="component" value="Chromosome"/>
</dbReference>
<dbReference type="GO" id="GO:1903457">
    <property type="term" value="P:lactate catabolic process"/>
    <property type="evidence" value="ECO:0007669"/>
    <property type="project" value="TreeGrafter"/>
</dbReference>
<dbReference type="Gene3D" id="3.30.70.2740">
    <property type="match status" value="1"/>
</dbReference>
<keyword evidence="7" id="KW-0560">Oxidoreductase</keyword>
<dbReference type="GO" id="GO:0051536">
    <property type="term" value="F:iron-sulfur cluster binding"/>
    <property type="evidence" value="ECO:0007669"/>
    <property type="project" value="UniProtKB-KW"/>
</dbReference>
<dbReference type="Gene3D" id="3.30.70.2190">
    <property type="match status" value="1"/>
</dbReference>
<dbReference type="PANTHER" id="PTHR11748:SF111">
    <property type="entry name" value="D-LACTATE DEHYDROGENASE, MITOCHONDRIAL-RELATED"/>
    <property type="match status" value="1"/>
</dbReference>
<gene>
    <name evidence="13" type="ORF">NEJAP_0896</name>
</gene>
<protein>
    <recommendedName>
        <fullName evidence="10">D-lactate dehydrogenase (cytochrome)</fullName>
        <ecNumber evidence="10">1.1.2.4</ecNumber>
    </recommendedName>
</protein>
<dbReference type="Gene3D" id="3.30.43.10">
    <property type="entry name" value="Uridine Diphospho-n-acetylenolpyruvylglucosamine Reductase, domain 2"/>
    <property type="match status" value="1"/>
</dbReference>
<feature type="domain" description="4Fe-4S ferredoxin-type" evidence="11">
    <location>
        <begin position="530"/>
        <end position="561"/>
    </location>
</feature>
<dbReference type="InterPro" id="IPR004113">
    <property type="entry name" value="FAD-bd_oxidored_4_C"/>
</dbReference>
<keyword evidence="6" id="KW-0809">Transit peptide</keyword>
<dbReference type="EMBL" id="AP014546">
    <property type="protein sequence ID" value="BBB28853.1"/>
    <property type="molecule type" value="Genomic_DNA"/>
</dbReference>
<evidence type="ECO:0000313" key="13">
    <source>
        <dbReference type="EMBL" id="BBB28853.1"/>
    </source>
</evidence>
<dbReference type="RefSeq" id="WP_201349510.1">
    <property type="nucleotide sequence ID" value="NZ_AP014546.1"/>
</dbReference>
<dbReference type="InterPro" id="IPR016166">
    <property type="entry name" value="FAD-bd_PCMH"/>
</dbReference>
<evidence type="ECO:0000256" key="2">
    <source>
        <dbReference type="ARBA" id="ARBA00008000"/>
    </source>
</evidence>
<dbReference type="InterPro" id="IPR016164">
    <property type="entry name" value="FAD-linked_Oxase-like_C"/>
</dbReference>
<dbReference type="InterPro" id="IPR006094">
    <property type="entry name" value="Oxid_FAD_bind_N"/>
</dbReference>
<dbReference type="Pfam" id="PF01565">
    <property type="entry name" value="FAD_binding_4"/>
    <property type="match status" value="1"/>
</dbReference>
<evidence type="ECO:0000256" key="9">
    <source>
        <dbReference type="ARBA" id="ARBA00023014"/>
    </source>
</evidence>
<dbReference type="PANTHER" id="PTHR11748">
    <property type="entry name" value="D-LACTATE DEHYDROGENASE"/>
    <property type="match status" value="1"/>
</dbReference>
<evidence type="ECO:0000259" key="11">
    <source>
        <dbReference type="PROSITE" id="PS51379"/>
    </source>
</evidence>
<keyword evidence="8" id="KW-0408">Iron</keyword>
<dbReference type="Gene3D" id="1.10.1060.10">
    <property type="entry name" value="Alpha-helical ferredoxin"/>
    <property type="match status" value="1"/>
</dbReference>
<dbReference type="Pfam" id="PF02754">
    <property type="entry name" value="CCG"/>
    <property type="match status" value="2"/>
</dbReference>
<evidence type="ECO:0000256" key="10">
    <source>
        <dbReference type="ARBA" id="ARBA00038897"/>
    </source>
</evidence>
<dbReference type="PROSITE" id="PS00198">
    <property type="entry name" value="4FE4S_FER_1"/>
    <property type="match status" value="2"/>
</dbReference>
<dbReference type="KEGG" id="njp:NEJAP_0896"/>
<dbReference type="FunFam" id="3.30.70.2740:FF:000006">
    <property type="entry name" value="NAD-independent D-lactate dehydrogenase"/>
    <property type="match status" value="1"/>
</dbReference>
<keyword evidence="14" id="KW-1185">Reference proteome</keyword>
<dbReference type="GO" id="GO:0004458">
    <property type="term" value="F:D-lactate dehydrogenase (cytochrome) activity"/>
    <property type="evidence" value="ECO:0007669"/>
    <property type="project" value="UniProtKB-EC"/>
</dbReference>
<dbReference type="EC" id="1.1.2.4" evidence="10"/>
<dbReference type="Gene3D" id="3.30.465.10">
    <property type="match status" value="1"/>
</dbReference>
<proteinExistence type="inferred from homology"/>
<dbReference type="AlphaFoldDB" id="A0A7R6PFW1"/>
<feature type="domain" description="4Fe-4S ferredoxin-type" evidence="11">
    <location>
        <begin position="592"/>
        <end position="622"/>
    </location>
</feature>
<evidence type="ECO:0000256" key="8">
    <source>
        <dbReference type="ARBA" id="ARBA00023004"/>
    </source>
</evidence>
<evidence type="ECO:0000313" key="14">
    <source>
        <dbReference type="Proteomes" id="UP000595332"/>
    </source>
</evidence>
<dbReference type="FunFam" id="1.10.45.10:FF:000001">
    <property type="entry name" value="D-lactate dehydrogenase mitochondrial"/>
    <property type="match status" value="1"/>
</dbReference>
<evidence type="ECO:0000256" key="3">
    <source>
        <dbReference type="ARBA" id="ARBA00022630"/>
    </source>
</evidence>
<dbReference type="SUPFAM" id="SSF56176">
    <property type="entry name" value="FAD-binding/transporter-associated domain-like"/>
    <property type="match status" value="1"/>
</dbReference>
<evidence type="ECO:0000256" key="7">
    <source>
        <dbReference type="ARBA" id="ARBA00023002"/>
    </source>
</evidence>
<keyword evidence="9" id="KW-0411">Iron-sulfur</keyword>
<sequence>MKQTHQKFLAELQQFIPEERLITDPLRTLAYGTDASFYRLIPQIVVRTESEQEVARIVTLADKTQVPVTFRAAGTSLSGQAITDSVLIQLGDGWKGYHINNDATEISLQPGVIGGQANSYLAPFNKKIGPDPASINAAMIGGIAANNASGMCCGTAQNSYRTLKSMKLVLADGAQLDTGSPDSIKQFRQSHKPLLDALEALSLQTRANQALHERIHHKYRLKNTTGYALNSLVDYTDPIDILQHLMIGSEGTLGFMSEITYRTVDEHPNKASALIFFNTVRTTCDAVAILKKTPVSAVELMDRAGLRSVEDKPGMPDFIKDLPEDAAALLVETRSPDPDALAKQVEEIKASIANLETARPIEFTNKPEEYAKFWAIRKGLFPAVGAIRLTGTTVIIEDVAFPVEQLADAVNDLHQLFKKWHYDEALIFGHALEGNLHFVFTQAFDTQAEIERYDGLMADVAHMVVGTYDGSLKAEHGTGRNMAPFVELEWGKDAYQLMWELKELLDPKNILNPGVLLNKNSHVHLENLKPLPAADPLVDKCIECGFCEPTCPSRALTLTPRQRIVIWREIARLEAASDTPNADPERLAELRQEYKYQGTDTCAACGLCSTTCPVGINTGDLTRSIRSQNNEKHSKLAQWLADHYGTLAKASRFTFAAADVTHGLIGTKAMSAITGASRKLSGGRIQQWTPSMPTGAPKIKPKPAAQLSQTASNAPKVVYLPSCASRTMGPARGDADQTPLADKTEALLRKAGFEVIYPPDMDNLCCGMPFQSKGMFAAADSKSSEIEKVLLKITENGALPVYSDTSPCSLLLKDKIDSRIKLYDTVDFIDEFLMDRLLFTAGNEPVALHITCSATRMGQAEKLKRIMSACSTQVVIPDQITCCGFAGDKGFSTPELNASALRTLKGAVQSCDVGYSTSRTCEIGLSHHSGIDYKSIIYLVDRCTQSKLTDAPSTEENNRIQANKA</sequence>
<dbReference type="GO" id="GO:0046872">
    <property type="term" value="F:metal ion binding"/>
    <property type="evidence" value="ECO:0007669"/>
    <property type="project" value="UniProtKB-KW"/>
</dbReference>
<dbReference type="Pfam" id="PF02913">
    <property type="entry name" value="FAD-oxidase_C"/>
    <property type="match status" value="1"/>
</dbReference>
<feature type="domain" description="FAD-binding PCMH-type" evidence="12">
    <location>
        <begin position="38"/>
        <end position="266"/>
    </location>
</feature>
<comment type="similarity">
    <text evidence="2">Belongs to the FAD-binding oxidoreductase/transferase type 4 family.</text>
</comment>
<dbReference type="InterPro" id="IPR016169">
    <property type="entry name" value="FAD-bd_PCMH_sub2"/>
</dbReference>
<dbReference type="InterPro" id="IPR017900">
    <property type="entry name" value="4Fe4S_Fe_S_CS"/>
</dbReference>
<dbReference type="PROSITE" id="PS51379">
    <property type="entry name" value="4FE4S_FER_2"/>
    <property type="match status" value="2"/>
</dbReference>
<name>A0A7R6PFW1_9GAMM</name>
<evidence type="ECO:0000256" key="6">
    <source>
        <dbReference type="ARBA" id="ARBA00022946"/>
    </source>
</evidence>
<evidence type="ECO:0000256" key="1">
    <source>
        <dbReference type="ARBA" id="ARBA00001974"/>
    </source>
</evidence>
<organism evidence="13 14">
    <name type="scientific">Neptunomonas japonica JAMM 1380</name>
    <dbReference type="NCBI Taxonomy" id="1441457"/>
    <lineage>
        <taxon>Bacteria</taxon>
        <taxon>Pseudomonadati</taxon>
        <taxon>Pseudomonadota</taxon>
        <taxon>Gammaproteobacteria</taxon>
        <taxon>Oceanospirillales</taxon>
        <taxon>Oceanospirillaceae</taxon>
        <taxon>Neptunomonas</taxon>
    </lineage>
</organism>
<dbReference type="InterPro" id="IPR036318">
    <property type="entry name" value="FAD-bd_PCMH-like_sf"/>
</dbReference>
<dbReference type="InterPro" id="IPR009051">
    <property type="entry name" value="Helical_ferredxn"/>
</dbReference>
<keyword evidence="5" id="KW-0274">FAD</keyword>
<accession>A0A7R6PFW1</accession>
<dbReference type="GO" id="GO:0008720">
    <property type="term" value="F:D-lactate dehydrogenase (NAD+) activity"/>
    <property type="evidence" value="ECO:0007669"/>
    <property type="project" value="TreeGrafter"/>
</dbReference>
<comment type="cofactor">
    <cofactor evidence="1">
        <name>FAD</name>
        <dbReference type="ChEBI" id="CHEBI:57692"/>
    </cofactor>
</comment>
<dbReference type="InterPro" id="IPR004017">
    <property type="entry name" value="Cys_rich_dom"/>
</dbReference>
<dbReference type="FunFam" id="3.30.43.10:FF:000018">
    <property type="entry name" value="D-lactate dehydrogenase (Dld)"/>
    <property type="match status" value="1"/>
</dbReference>
<dbReference type="GO" id="GO:0071949">
    <property type="term" value="F:FAD binding"/>
    <property type="evidence" value="ECO:0007669"/>
    <property type="project" value="InterPro"/>
</dbReference>
<keyword evidence="4" id="KW-0479">Metal-binding</keyword>
<dbReference type="InterPro" id="IPR016171">
    <property type="entry name" value="Vanillyl_alc_oxidase_C-sub2"/>
</dbReference>
<reference evidence="13 14" key="1">
    <citation type="journal article" date="2008" name="Int. J. Syst. Evol. Microbiol.">
        <title>Neptunomonas japonica sp. nov., an Osedax japonicus symbiont-like bacterium isolated from sediment adjacent to sperm whale carcasses off Kagoshima, Japan.</title>
        <authorList>
            <person name="Miyazaki M."/>
            <person name="Nogi Y."/>
            <person name="Fujiwara Y."/>
            <person name="Kawato M."/>
            <person name="Kubokawa K."/>
            <person name="Horikoshi K."/>
        </authorList>
    </citation>
    <scope>NUCLEOTIDE SEQUENCE [LARGE SCALE GENOMIC DNA]</scope>
    <source>
        <strain evidence="13 14">JAMM 1380</strain>
    </source>
</reference>
<evidence type="ECO:0000259" key="12">
    <source>
        <dbReference type="PROSITE" id="PS51387"/>
    </source>
</evidence>
<keyword evidence="3" id="KW-0285">Flavoprotein</keyword>
<dbReference type="InterPro" id="IPR016167">
    <property type="entry name" value="FAD-bd_PCMH_sub1"/>
</dbReference>